<reference evidence="9" key="1">
    <citation type="submission" date="2021-02" db="EMBL/GenBank/DDBJ databases">
        <authorList>
            <person name="Nowell W R."/>
        </authorList>
    </citation>
    <scope>NUCLEOTIDE SEQUENCE</scope>
</reference>
<sequence>MHNDDPFYIADVSHCAKQYMKWKQYLPRVKPFYAIKTNPNDFIIKVIGKMGGGFDCASIEELNAVLSVYPDIDCSQQVIYAHPCKQISHLIYFKNRGVRLTVADNTDELIKIKRYWPNAKVLIRLKTNDTHSLIALSTKFGVHERIAIRMFDLAKKLDIYLVGCTFHVGTGCYNTTAFLSSIKFAKILFDIAKTAEYNFKFTILDIGGGFPGVAEESKPNFSEMAQVINQTLDEMFPEIEGTQIIAEPGRYFAAACMNLVTSIIGVRSNNRDYTDILPLAENGVLDINSIENVERYYYVNDGILGSFANILYEKAVFSVSCLRKKTMTLPDPNETLYNSAVFGPTCDSSDQLSPSVHLPLMEIGDYLWFDNIGAYSNSASTNFNGFNTKKYFYIWKD</sequence>
<dbReference type="Gene3D" id="3.20.20.10">
    <property type="entry name" value="Alanine racemase"/>
    <property type="match status" value="1"/>
</dbReference>
<dbReference type="SUPFAM" id="SSF50621">
    <property type="entry name" value="Alanine racemase C-terminal domain-like"/>
    <property type="match status" value="1"/>
</dbReference>
<comment type="caution">
    <text evidence="9">The sequence shown here is derived from an EMBL/GenBank/DDBJ whole genome shotgun (WGS) entry which is preliminary data.</text>
</comment>
<evidence type="ECO:0000256" key="2">
    <source>
        <dbReference type="ARBA" id="ARBA00008872"/>
    </source>
</evidence>
<dbReference type="PANTHER" id="PTHR11482:SF6">
    <property type="entry name" value="ORNITHINE DECARBOXYLASE 1-RELATED"/>
    <property type="match status" value="1"/>
</dbReference>
<dbReference type="PANTHER" id="PTHR11482">
    <property type="entry name" value="ARGININE/DIAMINOPIMELATE/ORNITHINE DECARBOXYLASE"/>
    <property type="match status" value="1"/>
</dbReference>
<feature type="modified residue" description="N6-(pyridoxal phosphate)lysine" evidence="6">
    <location>
        <position position="36"/>
    </location>
</feature>
<dbReference type="InterPro" id="IPR022644">
    <property type="entry name" value="De-COase2_N"/>
</dbReference>
<name>A0A821DLJ0_9BILA</name>
<dbReference type="InterPro" id="IPR029066">
    <property type="entry name" value="PLP-binding_barrel"/>
</dbReference>
<dbReference type="Gene3D" id="2.40.37.10">
    <property type="entry name" value="Lyase, Ornithine Decarboxylase, Chain A, domain 1"/>
    <property type="match status" value="1"/>
</dbReference>
<evidence type="ECO:0000256" key="5">
    <source>
        <dbReference type="ARBA" id="ARBA00037173"/>
    </source>
</evidence>
<dbReference type="GO" id="GO:0033387">
    <property type="term" value="P:putrescine biosynthetic process from arginine, via ornithine"/>
    <property type="evidence" value="ECO:0007669"/>
    <property type="project" value="TreeGrafter"/>
</dbReference>
<feature type="active site" description="Proton donor" evidence="6">
    <location>
        <position position="346"/>
    </location>
</feature>
<dbReference type="InterPro" id="IPR009006">
    <property type="entry name" value="Ala_racemase/Decarboxylase_C"/>
</dbReference>
<feature type="domain" description="Orn/DAP/Arg decarboxylase 2 N-terminal" evidence="7">
    <location>
        <begin position="15"/>
        <end position="254"/>
    </location>
</feature>
<evidence type="ECO:0000256" key="4">
    <source>
        <dbReference type="ARBA" id="ARBA00023239"/>
    </source>
</evidence>
<dbReference type="GO" id="GO:0004586">
    <property type="term" value="F:ornithine decarboxylase activity"/>
    <property type="evidence" value="ECO:0007669"/>
    <property type="project" value="TreeGrafter"/>
</dbReference>
<accession>A0A821DLJ0</accession>
<dbReference type="GO" id="GO:0005737">
    <property type="term" value="C:cytoplasm"/>
    <property type="evidence" value="ECO:0007669"/>
    <property type="project" value="TreeGrafter"/>
</dbReference>
<gene>
    <name evidence="8" type="ORF">FME351_LOCUS25022</name>
    <name evidence="9" type="ORF">TSG867_LOCUS29160</name>
</gene>
<evidence type="ECO:0000256" key="1">
    <source>
        <dbReference type="ARBA" id="ARBA00001933"/>
    </source>
</evidence>
<evidence type="ECO:0000256" key="3">
    <source>
        <dbReference type="ARBA" id="ARBA00022898"/>
    </source>
</evidence>
<dbReference type="PRINTS" id="PR01182">
    <property type="entry name" value="ORNDCRBXLASE"/>
</dbReference>
<evidence type="ECO:0000313" key="8">
    <source>
        <dbReference type="EMBL" id="CAF3660366.1"/>
    </source>
</evidence>
<keyword evidence="3 6" id="KW-0663">Pyridoxal phosphate</keyword>
<comment type="similarity">
    <text evidence="2">Belongs to the Orn/Lys/Arg decarboxylase class-II family.</text>
</comment>
<protein>
    <recommendedName>
        <fullName evidence="7">Orn/DAP/Arg decarboxylase 2 N-terminal domain-containing protein</fullName>
    </recommendedName>
</protein>
<keyword evidence="4" id="KW-0456">Lyase</keyword>
<dbReference type="FunFam" id="3.20.20.10:FF:000005">
    <property type="entry name" value="Ornithine decarboxylase"/>
    <property type="match status" value="1"/>
</dbReference>
<dbReference type="Proteomes" id="UP000663862">
    <property type="component" value="Unassembled WGS sequence"/>
</dbReference>
<comment type="cofactor">
    <cofactor evidence="1 6">
        <name>pyridoxal 5'-phosphate</name>
        <dbReference type="ChEBI" id="CHEBI:597326"/>
    </cofactor>
</comment>
<dbReference type="InterPro" id="IPR002433">
    <property type="entry name" value="Orn_de-COase"/>
</dbReference>
<dbReference type="InterPro" id="IPR000183">
    <property type="entry name" value="Orn/DAP/Arg_de-COase"/>
</dbReference>
<evidence type="ECO:0000256" key="6">
    <source>
        <dbReference type="PIRSR" id="PIRSR600183-50"/>
    </source>
</evidence>
<dbReference type="EMBL" id="CAJNYU010003312">
    <property type="protein sequence ID" value="CAF3660366.1"/>
    <property type="molecule type" value="Genomic_DNA"/>
</dbReference>
<dbReference type="EMBL" id="CAJOBQ010003970">
    <property type="protein sequence ID" value="CAF4623342.1"/>
    <property type="molecule type" value="Genomic_DNA"/>
</dbReference>
<dbReference type="CDD" id="cd00622">
    <property type="entry name" value="PLPDE_III_ODC"/>
    <property type="match status" value="1"/>
</dbReference>
<dbReference type="AlphaFoldDB" id="A0A821DLJ0"/>
<comment type="function">
    <text evidence="5">Catalyzes the first and rate-limiting step of polyamine biosynthesis that converts ornithine into putrescine, which is the precursor for the polyamines, spermidine and spermine. Polyamines are essential for cell proliferation and are implicated in cellular processes, ranging from DNA replication to apoptosis.</text>
</comment>
<evidence type="ECO:0000313" key="10">
    <source>
        <dbReference type="Proteomes" id="UP000663862"/>
    </source>
</evidence>
<dbReference type="Proteomes" id="UP000663869">
    <property type="component" value="Unassembled WGS sequence"/>
</dbReference>
<organism evidence="9 10">
    <name type="scientific">Rotaria socialis</name>
    <dbReference type="NCBI Taxonomy" id="392032"/>
    <lineage>
        <taxon>Eukaryota</taxon>
        <taxon>Metazoa</taxon>
        <taxon>Spiralia</taxon>
        <taxon>Gnathifera</taxon>
        <taxon>Rotifera</taxon>
        <taxon>Eurotatoria</taxon>
        <taxon>Bdelloidea</taxon>
        <taxon>Philodinida</taxon>
        <taxon>Philodinidae</taxon>
        <taxon>Rotaria</taxon>
    </lineage>
</organism>
<evidence type="ECO:0000259" key="7">
    <source>
        <dbReference type="Pfam" id="PF02784"/>
    </source>
</evidence>
<dbReference type="PRINTS" id="PR01179">
    <property type="entry name" value="ODADCRBXLASE"/>
</dbReference>
<dbReference type="SUPFAM" id="SSF51419">
    <property type="entry name" value="PLP-binding barrel"/>
    <property type="match status" value="1"/>
</dbReference>
<evidence type="ECO:0000313" key="9">
    <source>
        <dbReference type="EMBL" id="CAF4623342.1"/>
    </source>
</evidence>
<dbReference type="Pfam" id="PF02784">
    <property type="entry name" value="Orn_Arg_deC_N"/>
    <property type="match status" value="1"/>
</dbReference>
<proteinExistence type="inferred from homology"/>